<dbReference type="AlphaFoldDB" id="A0A0E9TTY4"/>
<protein>
    <submittedName>
        <fullName evidence="1">Uncharacterized protein</fullName>
    </submittedName>
</protein>
<name>A0A0E9TTY4_ANGAN</name>
<proteinExistence type="predicted"/>
<evidence type="ECO:0000313" key="1">
    <source>
        <dbReference type="EMBL" id="JAH56203.1"/>
    </source>
</evidence>
<accession>A0A0E9TTY4</accession>
<sequence>MMLNLLYCNATALHTYWRRLFAYTVTRKYNITHVLWEVRNFFTFCAR</sequence>
<organism evidence="1">
    <name type="scientific">Anguilla anguilla</name>
    <name type="common">European freshwater eel</name>
    <name type="synonym">Muraena anguilla</name>
    <dbReference type="NCBI Taxonomy" id="7936"/>
    <lineage>
        <taxon>Eukaryota</taxon>
        <taxon>Metazoa</taxon>
        <taxon>Chordata</taxon>
        <taxon>Craniata</taxon>
        <taxon>Vertebrata</taxon>
        <taxon>Euteleostomi</taxon>
        <taxon>Actinopterygii</taxon>
        <taxon>Neopterygii</taxon>
        <taxon>Teleostei</taxon>
        <taxon>Anguilliformes</taxon>
        <taxon>Anguillidae</taxon>
        <taxon>Anguilla</taxon>
    </lineage>
</organism>
<dbReference type="EMBL" id="GBXM01052374">
    <property type="protein sequence ID" value="JAH56203.1"/>
    <property type="molecule type" value="Transcribed_RNA"/>
</dbReference>
<reference evidence="1" key="2">
    <citation type="journal article" date="2015" name="Fish Shellfish Immunol.">
        <title>Early steps in the European eel (Anguilla anguilla)-Vibrio vulnificus interaction in the gills: Role of the RtxA13 toxin.</title>
        <authorList>
            <person name="Callol A."/>
            <person name="Pajuelo D."/>
            <person name="Ebbesson L."/>
            <person name="Teles M."/>
            <person name="MacKenzie S."/>
            <person name="Amaro C."/>
        </authorList>
    </citation>
    <scope>NUCLEOTIDE SEQUENCE</scope>
</reference>
<reference evidence="1" key="1">
    <citation type="submission" date="2014-11" db="EMBL/GenBank/DDBJ databases">
        <authorList>
            <person name="Amaro Gonzalez C."/>
        </authorList>
    </citation>
    <scope>NUCLEOTIDE SEQUENCE</scope>
</reference>